<keyword evidence="1" id="KW-0812">Transmembrane</keyword>
<keyword evidence="3" id="KW-1185">Reference proteome</keyword>
<dbReference type="AlphaFoldDB" id="A0A8D0B5H1"/>
<evidence type="ECO:0000313" key="2">
    <source>
        <dbReference type="Ensembl" id="ENSSMRP00000003373.1"/>
    </source>
</evidence>
<dbReference type="GeneTree" id="ENSGT00990000205219"/>
<keyword evidence="1" id="KW-0472">Membrane</keyword>
<accession>A0A8D0B5H1</accession>
<name>A0A8D0B5H1_SALMN</name>
<reference evidence="2" key="1">
    <citation type="submission" date="2025-08" db="UniProtKB">
        <authorList>
            <consortium name="Ensembl"/>
        </authorList>
    </citation>
    <scope>IDENTIFICATION</scope>
</reference>
<dbReference type="OMA" id="NGKHEHR"/>
<reference evidence="2" key="2">
    <citation type="submission" date="2025-09" db="UniProtKB">
        <authorList>
            <consortium name="Ensembl"/>
        </authorList>
    </citation>
    <scope>IDENTIFICATION</scope>
</reference>
<protein>
    <submittedName>
        <fullName evidence="2">Uncharacterized protein</fullName>
    </submittedName>
</protein>
<sequence>MVNKRFGQVSGHQNQSYCSNLHLFFSFFNIFYCYFFFSLIFKPATFPNVSIKSLTVSIDSFGSFRIITISSANAFNLYSSFLIFRPSILVFCLIALYITSSASINKSGKSGHPCLVPFCIGNSCETSPFSLSWAD</sequence>
<keyword evidence="1" id="KW-1133">Transmembrane helix</keyword>
<evidence type="ECO:0000256" key="1">
    <source>
        <dbReference type="SAM" id="Phobius"/>
    </source>
</evidence>
<dbReference type="Proteomes" id="UP000694421">
    <property type="component" value="Unplaced"/>
</dbReference>
<dbReference type="Ensembl" id="ENSSMRT00000004020.1">
    <property type="protein sequence ID" value="ENSSMRP00000003373.1"/>
    <property type="gene ID" value="ENSSMRG00000002825.1"/>
</dbReference>
<feature type="transmembrane region" description="Helical" evidence="1">
    <location>
        <begin position="77"/>
        <end position="99"/>
    </location>
</feature>
<organism evidence="2 3">
    <name type="scientific">Salvator merianae</name>
    <name type="common">Argentine black and white tegu</name>
    <name type="synonym">Tupinambis merianae</name>
    <dbReference type="NCBI Taxonomy" id="96440"/>
    <lineage>
        <taxon>Eukaryota</taxon>
        <taxon>Metazoa</taxon>
        <taxon>Chordata</taxon>
        <taxon>Craniata</taxon>
        <taxon>Vertebrata</taxon>
        <taxon>Euteleostomi</taxon>
        <taxon>Lepidosauria</taxon>
        <taxon>Squamata</taxon>
        <taxon>Bifurcata</taxon>
        <taxon>Unidentata</taxon>
        <taxon>Episquamata</taxon>
        <taxon>Laterata</taxon>
        <taxon>Teiioidea</taxon>
        <taxon>Teiidae</taxon>
        <taxon>Salvator</taxon>
    </lineage>
</organism>
<proteinExistence type="predicted"/>
<evidence type="ECO:0000313" key="3">
    <source>
        <dbReference type="Proteomes" id="UP000694421"/>
    </source>
</evidence>
<feature type="transmembrane region" description="Helical" evidence="1">
    <location>
        <begin position="21"/>
        <end position="41"/>
    </location>
</feature>